<evidence type="ECO:0000256" key="1">
    <source>
        <dbReference type="ARBA" id="ARBA00006903"/>
    </source>
</evidence>
<protein>
    <submittedName>
        <fullName evidence="4">Family with sequence similarity 114 member A1</fullName>
    </submittedName>
</protein>
<feature type="region of interest" description="Disordered" evidence="3">
    <location>
        <begin position="1"/>
        <end position="106"/>
    </location>
</feature>
<dbReference type="InterPro" id="IPR007998">
    <property type="entry name" value="DUF719"/>
</dbReference>
<sequence>MSQASRSDAEPCTDSRTPSDLGLCQDVPVSSEHPSPSPKPPLIPTIVELQLSAEQTAEEDTSAKPDPSEDRPQPPAENQLTECDQPVSLEPEADGSKEEMSLQQKSWGGWSSWGKSLLSSATSTVGQSLTSVKVKAGEALRLHKASVGEEAQEECSTSGAAPAAASSRGVFSTITNAMQNTGKSVISGGLDALEFIGKKTMTVLAESDPGFKKTKTLMQKTASLSQMLKEAKEKERARLNNQPVSAPTAHYGILFDDYQGLSHLEALEILSNESEAQVQAFLSALAEEEQDEVKKELIFIRDIFIKQQEEEEGEANGGQTKDNAADGEEFVSVLTELLFELHVAATPDKLNKARMRAHEWVNKVEQPVTTDTVVRETQDKPGGEDSPGESQEEKKDGEELQERNEDKKAKESDARSVEVVYMSSVGSLAEVTARSIEQLHKVAELILHGQDLEKPARDQAQILTRLTCAMCAEVDCLCKSFSDALLLVGGTNSTNYIHNAFQLLLPVLQMSHIQSQRCRPAEEAAAPLQH</sequence>
<reference evidence="4" key="1">
    <citation type="submission" date="2014-08" db="EMBL/GenBank/DDBJ databases">
        <authorList>
            <person name="Senf B."/>
            <person name="Petzold A."/>
            <person name="Downie B.R."/>
            <person name="Koch P."/>
            <person name="Platzer M."/>
        </authorList>
    </citation>
    <scope>NUCLEOTIDE SEQUENCE [LARGE SCALE GENOMIC DNA]</scope>
    <source>
        <strain evidence="4">GRZ</strain>
    </source>
</reference>
<evidence type="ECO:0000313" key="5">
    <source>
        <dbReference type="Proteomes" id="UP000694548"/>
    </source>
</evidence>
<gene>
    <name evidence="4" type="primary">FAM114A1</name>
    <name evidence="4" type="synonym">fam114a1</name>
</gene>
<feature type="compositionally biased region" description="Basic and acidic residues" evidence="3">
    <location>
        <begin position="61"/>
        <end position="72"/>
    </location>
</feature>
<dbReference type="PANTHER" id="PTHR12842:SF4">
    <property type="entry name" value="PROTEIN NOXP20"/>
    <property type="match status" value="1"/>
</dbReference>
<proteinExistence type="inferred from homology"/>
<dbReference type="Pfam" id="PF05334">
    <property type="entry name" value="DUF719"/>
    <property type="match status" value="1"/>
</dbReference>
<reference evidence="4" key="3">
    <citation type="submission" date="2025-09" db="UniProtKB">
        <authorList>
            <consortium name="Ensembl"/>
        </authorList>
    </citation>
    <scope>IDENTIFICATION</scope>
</reference>
<keyword evidence="5" id="KW-1185">Reference proteome</keyword>
<evidence type="ECO:0000256" key="3">
    <source>
        <dbReference type="SAM" id="MobiDB-lite"/>
    </source>
</evidence>
<feature type="region of interest" description="Disordered" evidence="3">
    <location>
        <begin position="367"/>
        <end position="413"/>
    </location>
</feature>
<name>A0A8C6NQJ8_NOTFU</name>
<evidence type="ECO:0000256" key="2">
    <source>
        <dbReference type="ARBA" id="ARBA00022553"/>
    </source>
</evidence>
<dbReference type="AlphaFoldDB" id="A0A8C6NQJ8"/>
<dbReference type="GeneTree" id="ENSGT00390000010054"/>
<dbReference type="Proteomes" id="UP000694548">
    <property type="component" value="Chromosome sgr08"/>
</dbReference>
<feature type="compositionally biased region" description="Basic and acidic residues" evidence="3">
    <location>
        <begin position="391"/>
        <end position="413"/>
    </location>
</feature>
<comment type="similarity">
    <text evidence="1">Belongs to the FAM114 family.</text>
</comment>
<keyword evidence="2" id="KW-0597">Phosphoprotein</keyword>
<feature type="compositionally biased region" description="Basic and acidic residues" evidence="3">
    <location>
        <begin position="373"/>
        <end position="383"/>
    </location>
</feature>
<reference evidence="4" key="2">
    <citation type="submission" date="2025-08" db="UniProtKB">
        <authorList>
            <consortium name="Ensembl"/>
        </authorList>
    </citation>
    <scope>IDENTIFICATION</scope>
</reference>
<organism evidence="4 5">
    <name type="scientific">Nothobranchius furzeri</name>
    <name type="common">Turquoise killifish</name>
    <dbReference type="NCBI Taxonomy" id="105023"/>
    <lineage>
        <taxon>Eukaryota</taxon>
        <taxon>Metazoa</taxon>
        <taxon>Chordata</taxon>
        <taxon>Craniata</taxon>
        <taxon>Vertebrata</taxon>
        <taxon>Euteleostomi</taxon>
        <taxon>Actinopterygii</taxon>
        <taxon>Neopterygii</taxon>
        <taxon>Teleostei</taxon>
        <taxon>Neoteleostei</taxon>
        <taxon>Acanthomorphata</taxon>
        <taxon>Ovalentaria</taxon>
        <taxon>Atherinomorphae</taxon>
        <taxon>Cyprinodontiformes</taxon>
        <taxon>Nothobranchiidae</taxon>
        <taxon>Nothobranchius</taxon>
    </lineage>
</organism>
<accession>A0A8C6NQJ8</accession>
<evidence type="ECO:0000313" key="4">
    <source>
        <dbReference type="Ensembl" id="ENSNFUP00015018334.1"/>
    </source>
</evidence>
<dbReference type="PANTHER" id="PTHR12842">
    <property type="entry name" value="FI01459P"/>
    <property type="match status" value="1"/>
</dbReference>
<dbReference type="Ensembl" id="ENSNFUT00015019162.1">
    <property type="protein sequence ID" value="ENSNFUP00015018334.1"/>
    <property type="gene ID" value="ENSNFUG00015008712.1"/>
</dbReference>